<dbReference type="EMBL" id="CP013099">
    <property type="protein sequence ID" value="ALP53758.1"/>
    <property type="molecule type" value="Genomic_DNA"/>
</dbReference>
<proteinExistence type="predicted"/>
<accession>A0A0S2TF48</accession>
<dbReference type="Proteomes" id="UP000055136">
    <property type="component" value="Chromosome"/>
</dbReference>
<dbReference type="Pfam" id="PF01209">
    <property type="entry name" value="Ubie_methyltran"/>
    <property type="match status" value="1"/>
</dbReference>
<dbReference type="InterPro" id="IPR029063">
    <property type="entry name" value="SAM-dependent_MTases_sf"/>
</dbReference>
<protein>
    <recommendedName>
        <fullName evidence="3">Methyltransferase domain-containing protein</fullName>
    </recommendedName>
</protein>
<keyword evidence="2" id="KW-1185">Reference proteome</keyword>
<dbReference type="NCBIfam" id="NF038261">
    <property type="entry name" value="rhodoquin_RquA"/>
    <property type="match status" value="1"/>
</dbReference>
<organism evidence="1 2">
    <name type="scientific">Candidatus Tenderia electrophaga</name>
    <dbReference type="NCBI Taxonomy" id="1748243"/>
    <lineage>
        <taxon>Bacteria</taxon>
        <taxon>Pseudomonadati</taxon>
        <taxon>Pseudomonadota</taxon>
        <taxon>Gammaproteobacteria</taxon>
        <taxon>Candidatus Tenderiales</taxon>
        <taxon>Candidatus Tenderiaceae</taxon>
        <taxon>Candidatus Tenderia</taxon>
    </lineage>
</organism>
<dbReference type="STRING" id="1748243.Tel_11785"/>
<evidence type="ECO:0000313" key="1">
    <source>
        <dbReference type="EMBL" id="ALP53758.1"/>
    </source>
</evidence>
<sequence length="239" mass="28220">MKIWHRFSDGIPDYLARHYWWAYLWRPGVWFFDHQPIINAILFGQYKRLLRQTLQCLESRPPGRLLQLTCVYGLLSPSIVNENKDHSVYLCDVAPVQLEAVRRKLNNEGHNSVCLAHMNAEKLAFKDDSFSTVLVFFLFHELPADARSRVIDELVRVIEAGGQVIIVEYAPLPTHHFLYRIFPLRRLLMRLEPFLAEFWREDLAAALHSRAKGYGKAFERTRADYFFNRFYRVEVYQEG</sequence>
<dbReference type="AlphaFoldDB" id="A0A0S2TF48"/>
<reference evidence="1" key="1">
    <citation type="submission" date="2015-10" db="EMBL/GenBank/DDBJ databases">
        <title>Description of Candidatus Tenderia electrophaga gen. nov, sp. nov., an Uncultivated Electroautotroph from a Biocathode Enrichment.</title>
        <authorList>
            <person name="Eddie B.J."/>
            <person name="Malanoski A.P."/>
            <person name="Wang Z."/>
            <person name="Hall R.J."/>
            <person name="Oh S.D."/>
            <person name="Heiner C."/>
            <person name="Lin B."/>
            <person name="Strycharz-Glaven S.M."/>
        </authorList>
    </citation>
    <scope>NUCLEOTIDE SEQUENCE [LARGE SCALE GENOMIC DNA]</scope>
    <source>
        <strain evidence="1">NRL1</strain>
    </source>
</reference>
<dbReference type="Gene3D" id="3.40.50.150">
    <property type="entry name" value="Vaccinia Virus protein VP39"/>
    <property type="match status" value="1"/>
</dbReference>
<evidence type="ECO:0000313" key="2">
    <source>
        <dbReference type="Proteomes" id="UP000055136"/>
    </source>
</evidence>
<evidence type="ECO:0008006" key="3">
    <source>
        <dbReference type="Google" id="ProtNLM"/>
    </source>
</evidence>
<gene>
    <name evidence="1" type="ORF">Tel_11785</name>
</gene>
<dbReference type="KEGG" id="tee:Tel_11785"/>
<name>A0A0S2TF48_9GAMM</name>
<dbReference type="SUPFAM" id="SSF53335">
    <property type="entry name" value="S-adenosyl-L-methionine-dependent methyltransferases"/>
    <property type="match status" value="1"/>
</dbReference>